<dbReference type="Gramene" id="TraesCS4B03G0957100.1">
    <property type="protein sequence ID" value="TraesCS4B03G0957100.1.CDS"/>
    <property type="gene ID" value="TraesCS4B03G0957100"/>
</dbReference>
<keyword evidence="1" id="KW-0808">Transferase</keyword>
<evidence type="ECO:0000256" key="3">
    <source>
        <dbReference type="ARBA" id="ARBA00022777"/>
    </source>
</evidence>
<dbReference type="PANTHER" id="PTHR45707">
    <property type="entry name" value="C2 CALCIUM/LIPID-BINDING PLANT PHOSPHORIBOSYLTRANSFERASE FAMILY PROTEIN"/>
    <property type="match status" value="1"/>
</dbReference>
<dbReference type="InterPro" id="IPR000719">
    <property type="entry name" value="Prot_kinase_dom"/>
</dbReference>
<dbReference type="OrthoDB" id="10252171at2759"/>
<keyword evidence="9" id="KW-1185">Reference proteome</keyword>
<evidence type="ECO:0008006" key="10">
    <source>
        <dbReference type="Google" id="ProtNLM"/>
    </source>
</evidence>
<dbReference type="PROSITE" id="PS00108">
    <property type="entry name" value="PROTEIN_KINASE_ST"/>
    <property type="match status" value="1"/>
</dbReference>
<feature type="domain" description="MSP" evidence="7">
    <location>
        <begin position="414"/>
        <end position="533"/>
    </location>
</feature>
<reference evidence="8" key="2">
    <citation type="submission" date="2018-10" db="UniProtKB">
        <authorList>
            <consortium name="EnsemblPlants"/>
        </authorList>
    </citation>
    <scope>IDENTIFICATION</scope>
</reference>
<dbReference type="Proteomes" id="UP000019116">
    <property type="component" value="Chromosome 4B"/>
</dbReference>
<dbReference type="InterPro" id="IPR017441">
    <property type="entry name" value="Protein_kinase_ATP_BS"/>
</dbReference>
<dbReference type="RefSeq" id="XP_044371932.1">
    <property type="nucleotide sequence ID" value="XM_044515997.1"/>
</dbReference>
<dbReference type="InterPro" id="IPR013783">
    <property type="entry name" value="Ig-like_fold"/>
</dbReference>
<sequence length="533" mass="60291">MQTDFYSAGSMDHTGDESTKVARRLTQQITDGLAEHQRVGSDVFGAVYQEDWDSKVNWEPQYEKERKSDATKSIRMDARNMAPNVLDGIILDETAGPISIPLAILQQITDNFNDSLKIGQGGFGVVYKGFIQSGCVAVKKLLNSHTIKDGPFYRETSILMSVNHPNIVRFLGYCSNTENTAVKLDGPGIREKYIYAENRERLLCFEYISKGGLDKHVTDELRGLEWHTRYRIIKGICEGLRYLHKEKNIIHMDLKPANILLDDLLIPKITDFGISKQLEEKSHAITMARFGSMGYCAPEYLYHGIVSFKGDIFSLGTIIMDLVSGRKEKPNIKNILRRWRYRWNKSGKYPPLGSEQVTKCIEIAALCMSYDVKKRPDILDVISSLNEMETTTEHIGQAGESSVGQVTSPYDWELLGIDPLELHFPFEINKHISCSLELSNAREDCVAFHIEPPSTRHYRIEPNRGIVPPQSRTNVIVTLEAQEKAPHDMRCQDEFVVRCTIVNEGLTPENVSQDMFDEKSTGLVDEATLTVAF</sequence>
<dbReference type="SMR" id="A0A3B6IXR1"/>
<reference evidence="8" key="1">
    <citation type="submission" date="2018-08" db="EMBL/GenBank/DDBJ databases">
        <authorList>
            <person name="Rossello M."/>
        </authorList>
    </citation>
    <scope>NUCLEOTIDE SEQUENCE [LARGE SCALE GENOMIC DNA]</scope>
    <source>
        <strain evidence="8">cv. Chinese Spring</strain>
    </source>
</reference>
<dbReference type="InterPro" id="IPR008271">
    <property type="entry name" value="Ser/Thr_kinase_AS"/>
</dbReference>
<keyword evidence="3" id="KW-0418">Kinase</keyword>
<feature type="domain" description="Protein kinase" evidence="6">
    <location>
        <begin position="112"/>
        <end position="389"/>
    </location>
</feature>
<evidence type="ECO:0000256" key="5">
    <source>
        <dbReference type="PROSITE-ProRule" id="PRU10141"/>
    </source>
</evidence>
<dbReference type="Gene3D" id="1.10.510.10">
    <property type="entry name" value="Transferase(Phosphotransferase) domain 1"/>
    <property type="match status" value="1"/>
</dbReference>
<dbReference type="STRING" id="4565.A0A3B6IXR1"/>
<keyword evidence="2 5" id="KW-0547">Nucleotide-binding</keyword>
<dbReference type="GO" id="GO:0004672">
    <property type="term" value="F:protein kinase activity"/>
    <property type="evidence" value="ECO:0007669"/>
    <property type="project" value="InterPro"/>
</dbReference>
<feature type="binding site" evidence="5">
    <location>
        <position position="140"/>
    </location>
    <ligand>
        <name>ATP</name>
        <dbReference type="ChEBI" id="CHEBI:30616"/>
    </ligand>
</feature>
<evidence type="ECO:0000313" key="9">
    <source>
        <dbReference type="Proteomes" id="UP000019116"/>
    </source>
</evidence>
<gene>
    <name evidence="8" type="primary">LOC123093936</name>
</gene>
<dbReference type="Pfam" id="PF00635">
    <property type="entry name" value="Motile_Sperm"/>
    <property type="match status" value="1"/>
</dbReference>
<dbReference type="GeneID" id="123093936"/>
<dbReference type="KEGG" id="taes:123093936"/>
<dbReference type="Gene3D" id="3.30.200.20">
    <property type="entry name" value="Phosphorylase Kinase, domain 1"/>
    <property type="match status" value="1"/>
</dbReference>
<dbReference type="Pfam" id="PF00069">
    <property type="entry name" value="Pkinase"/>
    <property type="match status" value="1"/>
</dbReference>
<dbReference type="PROSITE" id="PS50202">
    <property type="entry name" value="MSP"/>
    <property type="match status" value="1"/>
</dbReference>
<dbReference type="PROSITE" id="PS00107">
    <property type="entry name" value="PROTEIN_KINASE_ATP"/>
    <property type="match status" value="1"/>
</dbReference>
<dbReference type="GO" id="GO:0005524">
    <property type="term" value="F:ATP binding"/>
    <property type="evidence" value="ECO:0007669"/>
    <property type="project" value="UniProtKB-UniRule"/>
</dbReference>
<evidence type="ECO:0000259" key="6">
    <source>
        <dbReference type="PROSITE" id="PS50011"/>
    </source>
</evidence>
<dbReference type="SUPFAM" id="SSF49354">
    <property type="entry name" value="PapD-like"/>
    <property type="match status" value="1"/>
</dbReference>
<dbReference type="FunFam" id="1.10.510.10:FF:000870">
    <property type="entry name" value="OSJNBa0016N04.16-like protein"/>
    <property type="match status" value="1"/>
</dbReference>
<accession>A0A3B6IXR1</accession>
<name>A0A3B6IXR1_WHEAT</name>
<dbReference type="InterPro" id="IPR008962">
    <property type="entry name" value="PapD-like_sf"/>
</dbReference>
<dbReference type="PANTHER" id="PTHR45707:SF50">
    <property type="entry name" value="VESICLE-ASSOCIATED PROTEIN 1-1"/>
    <property type="match status" value="1"/>
</dbReference>
<dbReference type="SUPFAM" id="SSF56112">
    <property type="entry name" value="Protein kinase-like (PK-like)"/>
    <property type="match status" value="1"/>
</dbReference>
<dbReference type="SMART" id="SM00220">
    <property type="entry name" value="S_TKc"/>
    <property type="match status" value="1"/>
</dbReference>
<evidence type="ECO:0000256" key="4">
    <source>
        <dbReference type="ARBA" id="ARBA00022840"/>
    </source>
</evidence>
<evidence type="ECO:0000256" key="2">
    <source>
        <dbReference type="ARBA" id="ARBA00022741"/>
    </source>
</evidence>
<proteinExistence type="predicted"/>
<evidence type="ECO:0000259" key="7">
    <source>
        <dbReference type="PROSITE" id="PS50202"/>
    </source>
</evidence>
<dbReference type="EnsemblPlants" id="TraesCS4B02G372400.1">
    <property type="protein sequence ID" value="TraesCS4B02G372400.1"/>
    <property type="gene ID" value="TraesCS4B02G372400"/>
</dbReference>
<organism evidence="8">
    <name type="scientific">Triticum aestivum</name>
    <name type="common">Wheat</name>
    <dbReference type="NCBI Taxonomy" id="4565"/>
    <lineage>
        <taxon>Eukaryota</taxon>
        <taxon>Viridiplantae</taxon>
        <taxon>Streptophyta</taxon>
        <taxon>Embryophyta</taxon>
        <taxon>Tracheophyta</taxon>
        <taxon>Spermatophyta</taxon>
        <taxon>Magnoliopsida</taxon>
        <taxon>Liliopsida</taxon>
        <taxon>Poales</taxon>
        <taxon>Poaceae</taxon>
        <taxon>BOP clade</taxon>
        <taxon>Pooideae</taxon>
        <taxon>Triticodae</taxon>
        <taxon>Triticeae</taxon>
        <taxon>Triticinae</taxon>
        <taxon>Triticum</taxon>
    </lineage>
</organism>
<dbReference type="InterPro" id="IPR000535">
    <property type="entry name" value="MSP_dom"/>
</dbReference>
<keyword evidence="4 5" id="KW-0067">ATP-binding</keyword>
<dbReference type="AlphaFoldDB" id="A0A3B6IXR1"/>
<dbReference type="InterPro" id="IPR011009">
    <property type="entry name" value="Kinase-like_dom_sf"/>
</dbReference>
<dbReference type="Gene3D" id="2.60.40.10">
    <property type="entry name" value="Immunoglobulins"/>
    <property type="match status" value="1"/>
</dbReference>
<evidence type="ECO:0000256" key="1">
    <source>
        <dbReference type="ARBA" id="ARBA00022679"/>
    </source>
</evidence>
<dbReference type="PROSITE" id="PS50011">
    <property type="entry name" value="PROTEIN_KINASE_DOM"/>
    <property type="match status" value="1"/>
</dbReference>
<dbReference type="Gramene" id="TraesCS4B02G372400.1">
    <property type="protein sequence ID" value="TraesCS4B02G372400.1"/>
    <property type="gene ID" value="TraesCS4B02G372400"/>
</dbReference>
<evidence type="ECO:0000313" key="8">
    <source>
        <dbReference type="EnsemblPlants" id="TraesCS4B02G372400.1"/>
    </source>
</evidence>
<protein>
    <recommendedName>
        <fullName evidence="10">Protein kinase domain-containing protein</fullName>
    </recommendedName>
</protein>